<dbReference type="GO" id="GO:0005576">
    <property type="term" value="C:extracellular region"/>
    <property type="evidence" value="ECO:0007669"/>
    <property type="project" value="UniProtKB-SubCell"/>
</dbReference>
<dbReference type="Pfam" id="PF05954">
    <property type="entry name" value="Phage_GPD"/>
    <property type="match status" value="1"/>
</dbReference>
<comment type="caution">
    <text evidence="6">The sequence shown here is derived from an EMBL/GenBank/DDBJ whole genome shotgun (WGS) entry which is preliminary data.</text>
</comment>
<dbReference type="InterPro" id="IPR054030">
    <property type="entry name" value="Gp5_Vgr_C"/>
</dbReference>
<dbReference type="Gene3D" id="3.55.50.10">
    <property type="entry name" value="Baseplate protein-like domains"/>
    <property type="match status" value="1"/>
</dbReference>
<dbReference type="InterPro" id="IPR017847">
    <property type="entry name" value="T6SS_RhsGE_Vgr_subset"/>
</dbReference>
<sequence>MLTDVLSMLAPQNRRLFKLNILTQTANDEFLLEHFSGTEELSKLYEFDLALLSQQSDVKLKSLIGSQATVEIELSNGSFRHINGYVQRFSTQGSDGGYVRYAAVLGPWLWMLTCRFDTRIFQEKSVQAVVSEVFAGFGTLAKYEFRVSKPLKSHSYITQYRESDFNFVQRLLESEGLFYYFEHTADSHLMVITDDSSTLLPLPEQPQIRYHSASVTETADSITQWQSTRQLQSGQIAVRTFDYRQPRNFLPVTMQSLNQQGDVDRFEIYDFPGQYTHGSYEDGEAIVRNRIEALELMGKTFYGESNCRAMKPGYTFELTQHYLHDTGAAENRKFLLLSVEHRGSNNYMTGDQAGYVNRFVCVRKKIAYRPQLNTRKPLINGPQTAIVVGPPGEEIFTDELGRVKLQFHWDRQGQFNDQSSCWVRVAQSGASGGFGSIQIPRVGDEVVVVFLDGNPDRPLIMGSLYNSTNTPPWSLPANKTQSGFLTRSMKGDGGTANFFRFEDKAGAEQIIMHAERNMDTEIELDETHDVGNNRSITVGGTHTETVKKDTVVQVTEGSYTLQVDNQFTQVAAKQHIILQVGDSSITLTPEGIEIKGKVIVTTSTDTTQITGAAVRIND</sequence>
<organism evidence="6 7">
    <name type="scientific">Pseudomonas alloputida</name>
    <dbReference type="NCBI Taxonomy" id="1940621"/>
    <lineage>
        <taxon>Bacteria</taxon>
        <taxon>Pseudomonadati</taxon>
        <taxon>Pseudomonadota</taxon>
        <taxon>Gammaproteobacteria</taxon>
        <taxon>Pseudomonadales</taxon>
        <taxon>Pseudomonadaceae</taxon>
        <taxon>Pseudomonas</taxon>
    </lineage>
</organism>
<accession>A0AAW7HMH6</accession>
<dbReference type="Gene3D" id="4.10.220.110">
    <property type="match status" value="1"/>
</dbReference>
<evidence type="ECO:0000259" key="5">
    <source>
        <dbReference type="Pfam" id="PF22178"/>
    </source>
</evidence>
<keyword evidence="3" id="KW-0964">Secreted</keyword>
<dbReference type="RefSeq" id="WP_232897016.1">
    <property type="nucleotide sequence ID" value="NZ_JAJSRF020000001.1"/>
</dbReference>
<evidence type="ECO:0000259" key="4">
    <source>
        <dbReference type="Pfam" id="PF04717"/>
    </source>
</evidence>
<dbReference type="InterPro" id="IPR037026">
    <property type="entry name" value="Vgr_OB-fold_dom_sf"/>
</dbReference>
<dbReference type="SUPFAM" id="SSF69255">
    <property type="entry name" value="gp5 N-terminal domain-like"/>
    <property type="match status" value="1"/>
</dbReference>
<feature type="domain" description="Gp5/Type VI secretion system Vgr C-terminal trimerisation" evidence="5">
    <location>
        <begin position="482"/>
        <end position="574"/>
    </location>
</feature>
<comment type="similarity">
    <text evidence="2">Belongs to the VgrG protein family.</text>
</comment>
<dbReference type="PANTHER" id="PTHR32305:SF15">
    <property type="entry name" value="PROTEIN RHSA-RELATED"/>
    <property type="match status" value="1"/>
</dbReference>
<evidence type="ECO:0000256" key="3">
    <source>
        <dbReference type="ARBA" id="ARBA00022525"/>
    </source>
</evidence>
<feature type="domain" description="Gp5/Type VI secretion system Vgr protein OB-fold" evidence="4">
    <location>
        <begin position="398"/>
        <end position="465"/>
    </location>
</feature>
<evidence type="ECO:0000313" key="7">
    <source>
        <dbReference type="Proteomes" id="UP001165439"/>
    </source>
</evidence>
<dbReference type="SUPFAM" id="SSF69349">
    <property type="entry name" value="Phage fibre proteins"/>
    <property type="match status" value="1"/>
</dbReference>
<reference evidence="6" key="1">
    <citation type="submission" date="2023-06" db="EMBL/GenBank/DDBJ databases">
        <title>MBL-encoding genomic islands in Pseudomonas spp. in Poland.</title>
        <authorList>
            <person name="Urbanowicz P."/>
            <person name="Izdebski R."/>
            <person name="Biedrzycka M."/>
            <person name="Gniadkowski M."/>
        </authorList>
    </citation>
    <scope>NUCLEOTIDE SEQUENCE</scope>
    <source>
        <strain evidence="6">NMI5768_13</strain>
    </source>
</reference>
<dbReference type="NCBIfam" id="TIGR01646">
    <property type="entry name" value="vgr_GE"/>
    <property type="match status" value="1"/>
</dbReference>
<dbReference type="InterPro" id="IPR050708">
    <property type="entry name" value="T6SS_VgrG/RHS"/>
</dbReference>
<comment type="subcellular location">
    <subcellularLocation>
        <location evidence="1">Secreted</location>
    </subcellularLocation>
</comment>
<dbReference type="PANTHER" id="PTHR32305">
    <property type="match status" value="1"/>
</dbReference>
<dbReference type="SUPFAM" id="SSF69279">
    <property type="entry name" value="Phage tail proteins"/>
    <property type="match status" value="2"/>
</dbReference>
<gene>
    <name evidence="6" type="ORF">LU674_016360</name>
</gene>
<dbReference type="InterPro" id="IPR006533">
    <property type="entry name" value="T6SS_Vgr_RhsGE"/>
</dbReference>
<dbReference type="Pfam" id="PF04717">
    <property type="entry name" value="Phage_base_V"/>
    <property type="match status" value="1"/>
</dbReference>
<proteinExistence type="inferred from homology"/>
<dbReference type="AlphaFoldDB" id="A0AAW7HMH6"/>
<dbReference type="Gene3D" id="2.30.110.50">
    <property type="match status" value="1"/>
</dbReference>
<dbReference type="Pfam" id="PF22178">
    <property type="entry name" value="Gp5_trimer_C"/>
    <property type="match status" value="1"/>
</dbReference>
<dbReference type="Proteomes" id="UP001165439">
    <property type="component" value="Unassembled WGS sequence"/>
</dbReference>
<dbReference type="EMBL" id="JAJSRF020000001">
    <property type="protein sequence ID" value="MDM3953885.1"/>
    <property type="molecule type" value="Genomic_DNA"/>
</dbReference>
<dbReference type="InterPro" id="IPR006531">
    <property type="entry name" value="Gp5/Vgr_OB"/>
</dbReference>
<protein>
    <submittedName>
        <fullName evidence="6">Type VI secretion system Vgr family protein</fullName>
    </submittedName>
</protein>
<evidence type="ECO:0000256" key="1">
    <source>
        <dbReference type="ARBA" id="ARBA00004613"/>
    </source>
</evidence>
<dbReference type="Gene3D" id="2.40.50.230">
    <property type="entry name" value="Gp5 N-terminal domain"/>
    <property type="match status" value="1"/>
</dbReference>
<dbReference type="NCBIfam" id="TIGR03361">
    <property type="entry name" value="VI_Rhs_Vgr"/>
    <property type="match status" value="1"/>
</dbReference>
<evidence type="ECO:0000313" key="6">
    <source>
        <dbReference type="EMBL" id="MDM3953885.1"/>
    </source>
</evidence>
<evidence type="ECO:0000256" key="2">
    <source>
        <dbReference type="ARBA" id="ARBA00005558"/>
    </source>
</evidence>
<name>A0AAW7HMH6_9PSED</name>